<evidence type="ECO:0008006" key="5">
    <source>
        <dbReference type="Google" id="ProtNLM"/>
    </source>
</evidence>
<evidence type="ECO:0000313" key="4">
    <source>
        <dbReference type="Proteomes" id="UP000182769"/>
    </source>
</evidence>
<evidence type="ECO:0000256" key="1">
    <source>
        <dbReference type="SAM" id="MobiDB-lite"/>
    </source>
</evidence>
<feature type="chain" id="PRO_5005505495" description="Lipoprotein" evidence="2">
    <location>
        <begin position="18"/>
        <end position="261"/>
    </location>
</feature>
<feature type="compositionally biased region" description="Basic and acidic residues" evidence="1">
    <location>
        <begin position="40"/>
        <end position="55"/>
    </location>
</feature>
<organism evidence="3 4">
    <name type="scientific">Marinomonas fungiae</name>
    <dbReference type="NCBI Taxonomy" id="1137284"/>
    <lineage>
        <taxon>Bacteria</taxon>
        <taxon>Pseudomonadati</taxon>
        <taxon>Pseudomonadota</taxon>
        <taxon>Gammaproteobacteria</taxon>
        <taxon>Oceanospirillales</taxon>
        <taxon>Oceanospirillaceae</taxon>
        <taxon>Marinomonas</taxon>
    </lineage>
</organism>
<reference evidence="4" key="1">
    <citation type="submission" date="2015-08" db="EMBL/GenBank/DDBJ databases">
        <authorList>
            <person name="Varghese N."/>
        </authorList>
    </citation>
    <scope>NUCLEOTIDE SEQUENCE [LARGE SCALE GENOMIC DNA]</scope>
    <source>
        <strain evidence="4">JCM 18476</strain>
    </source>
</reference>
<sequence>MIKKALFLLTSSMFLSACTTLPGSNWWHTDAQVTSQENQNDAHRQAQSQRTHDNHVGTLRQVSATDQITKDLVKMGQIALAENRLLKPEGDNANFFFQVALGRDPGNYQATLGIATIVERYLAWAANAAKTQDIASARRYLDAAKQVNPRDPLIGEVEAQIQQIQVQKKRQTVAVTTSPTNSGNLFYLSENLFQLSEEKILAQIQPIIDRVDLTKGSLEIYWPNDKEGRLLYQIINSRTPDFRVRAMTFNSSRRAIEVKVN</sequence>
<feature type="region of interest" description="Disordered" evidence="1">
    <location>
        <begin position="34"/>
        <end position="55"/>
    </location>
</feature>
<keyword evidence="4" id="KW-1185">Reference proteome</keyword>
<name>A0A0K6IH71_9GAMM</name>
<dbReference type="OrthoDB" id="5726612at2"/>
<dbReference type="EMBL" id="CYHG01000001">
    <property type="protein sequence ID" value="CUB02469.1"/>
    <property type="molecule type" value="Genomic_DNA"/>
</dbReference>
<dbReference type="AlphaFoldDB" id="A0A0K6IH71"/>
<evidence type="ECO:0000313" key="3">
    <source>
        <dbReference type="EMBL" id="CUB02469.1"/>
    </source>
</evidence>
<proteinExistence type="predicted"/>
<keyword evidence="2" id="KW-0732">Signal</keyword>
<gene>
    <name evidence="3" type="ORF">Ga0061065_101302</name>
</gene>
<accession>A0A0K6IH71</accession>
<evidence type="ECO:0000256" key="2">
    <source>
        <dbReference type="SAM" id="SignalP"/>
    </source>
</evidence>
<dbReference type="PROSITE" id="PS51257">
    <property type="entry name" value="PROKAR_LIPOPROTEIN"/>
    <property type="match status" value="1"/>
</dbReference>
<protein>
    <recommendedName>
        <fullName evidence="5">Lipoprotein</fullName>
    </recommendedName>
</protein>
<dbReference type="RefSeq" id="WP_055461433.1">
    <property type="nucleotide sequence ID" value="NZ_CYHG01000001.1"/>
</dbReference>
<dbReference type="STRING" id="1137284.GCA_001418205_00303"/>
<dbReference type="Proteomes" id="UP000182769">
    <property type="component" value="Unassembled WGS sequence"/>
</dbReference>
<feature type="signal peptide" evidence="2">
    <location>
        <begin position="1"/>
        <end position="17"/>
    </location>
</feature>